<keyword evidence="1" id="KW-0812">Transmembrane</keyword>
<keyword evidence="1" id="KW-1133">Transmembrane helix</keyword>
<feature type="transmembrane region" description="Helical" evidence="1">
    <location>
        <begin position="30"/>
        <end position="50"/>
    </location>
</feature>
<gene>
    <name evidence="2" type="ORF">SAMN04487820_102458</name>
</gene>
<proteinExistence type="predicted"/>
<dbReference type="AlphaFoldDB" id="A0A1G8X9Z8"/>
<protein>
    <submittedName>
        <fullName evidence="2">Uncharacterized protein</fullName>
    </submittedName>
</protein>
<reference evidence="3" key="1">
    <citation type="submission" date="2016-10" db="EMBL/GenBank/DDBJ databases">
        <authorList>
            <person name="Varghese N."/>
            <person name="Submissions S."/>
        </authorList>
    </citation>
    <scope>NUCLEOTIDE SEQUENCE [LARGE SCALE GENOMIC DNA]</scope>
    <source>
        <strain evidence="3">DSM 45460</strain>
    </source>
</reference>
<evidence type="ECO:0000256" key="1">
    <source>
        <dbReference type="SAM" id="Phobius"/>
    </source>
</evidence>
<evidence type="ECO:0000313" key="3">
    <source>
        <dbReference type="Proteomes" id="UP000199213"/>
    </source>
</evidence>
<dbReference type="RefSeq" id="WP_092626714.1">
    <property type="nucleotide sequence ID" value="NZ_FNFM01000002.1"/>
</dbReference>
<sequence length="67" mass="7320">MWWKVVLGLLALWLVLSVAGAVIGFVVKGLFWLAVIGGALFLITAAVGWAKRDSRQVGGRDRGRQLR</sequence>
<dbReference type="OrthoDB" id="5195898at2"/>
<dbReference type="Proteomes" id="UP000199213">
    <property type="component" value="Unassembled WGS sequence"/>
</dbReference>
<name>A0A1G8X9Z8_ACTMZ</name>
<evidence type="ECO:0000313" key="2">
    <source>
        <dbReference type="EMBL" id="SDJ87136.1"/>
    </source>
</evidence>
<accession>A0A1G8X9Z8</accession>
<dbReference type="EMBL" id="FNFM01000002">
    <property type="protein sequence ID" value="SDJ87136.1"/>
    <property type="molecule type" value="Genomic_DNA"/>
</dbReference>
<keyword evidence="3" id="KW-1185">Reference proteome</keyword>
<keyword evidence="1" id="KW-0472">Membrane</keyword>
<organism evidence="2 3">
    <name type="scientific">Actinopolyspora mzabensis</name>
    <dbReference type="NCBI Taxonomy" id="995066"/>
    <lineage>
        <taxon>Bacteria</taxon>
        <taxon>Bacillati</taxon>
        <taxon>Actinomycetota</taxon>
        <taxon>Actinomycetes</taxon>
        <taxon>Actinopolysporales</taxon>
        <taxon>Actinopolysporaceae</taxon>
        <taxon>Actinopolyspora</taxon>
    </lineage>
</organism>